<dbReference type="GO" id="GO:0032259">
    <property type="term" value="P:methylation"/>
    <property type="evidence" value="ECO:0007669"/>
    <property type="project" value="UniProtKB-KW"/>
</dbReference>
<organism evidence="4 5">
    <name type="scientific">Nonomuraea wenchangensis</name>
    <dbReference type="NCBI Taxonomy" id="568860"/>
    <lineage>
        <taxon>Bacteria</taxon>
        <taxon>Bacillati</taxon>
        <taxon>Actinomycetota</taxon>
        <taxon>Actinomycetes</taxon>
        <taxon>Streptosporangiales</taxon>
        <taxon>Streptosporangiaceae</taxon>
        <taxon>Nonomuraea</taxon>
    </lineage>
</organism>
<dbReference type="SUPFAM" id="SSF53335">
    <property type="entry name" value="S-adenosyl-L-methionine-dependent methyltransferases"/>
    <property type="match status" value="1"/>
</dbReference>
<dbReference type="Gene3D" id="3.40.50.150">
    <property type="entry name" value="Vaccinia Virus protein VP39"/>
    <property type="match status" value="1"/>
</dbReference>
<protein>
    <submittedName>
        <fullName evidence="4">Methyltransferase domain-containing protein</fullName>
    </submittedName>
</protein>
<dbReference type="EMBL" id="FOHX01000006">
    <property type="protein sequence ID" value="SEU14030.1"/>
    <property type="molecule type" value="Genomic_DNA"/>
</dbReference>
<dbReference type="OrthoDB" id="9797252at2"/>
<evidence type="ECO:0000256" key="1">
    <source>
        <dbReference type="ARBA" id="ARBA00022603"/>
    </source>
</evidence>
<proteinExistence type="predicted"/>
<dbReference type="PANTHER" id="PTHR44942">
    <property type="entry name" value="METHYLTRANSF_11 DOMAIN-CONTAINING PROTEIN"/>
    <property type="match status" value="1"/>
</dbReference>
<dbReference type="CDD" id="cd02440">
    <property type="entry name" value="AdoMet_MTases"/>
    <property type="match status" value="1"/>
</dbReference>
<evidence type="ECO:0000259" key="3">
    <source>
        <dbReference type="Pfam" id="PF13649"/>
    </source>
</evidence>
<evidence type="ECO:0000256" key="2">
    <source>
        <dbReference type="ARBA" id="ARBA00022679"/>
    </source>
</evidence>
<reference evidence="4 5" key="1">
    <citation type="submission" date="2016-10" db="EMBL/GenBank/DDBJ databases">
        <authorList>
            <person name="de Groot N.N."/>
        </authorList>
    </citation>
    <scope>NUCLEOTIDE SEQUENCE [LARGE SCALE GENOMIC DNA]</scope>
    <source>
        <strain evidence="4 5">CGMCC 4.5598</strain>
    </source>
</reference>
<dbReference type="PANTHER" id="PTHR44942:SF4">
    <property type="entry name" value="METHYLTRANSFERASE TYPE 11 DOMAIN-CONTAINING PROTEIN"/>
    <property type="match status" value="1"/>
</dbReference>
<keyword evidence="5" id="KW-1185">Reference proteome</keyword>
<keyword evidence="2 4" id="KW-0808">Transferase</keyword>
<accession>A0A1I0JTE3</accession>
<name>A0A1I0JTE3_9ACTN</name>
<dbReference type="InterPro" id="IPR041698">
    <property type="entry name" value="Methyltransf_25"/>
</dbReference>
<dbReference type="GO" id="GO:0008168">
    <property type="term" value="F:methyltransferase activity"/>
    <property type="evidence" value="ECO:0007669"/>
    <property type="project" value="UniProtKB-KW"/>
</dbReference>
<dbReference type="Pfam" id="PF13649">
    <property type="entry name" value="Methyltransf_25"/>
    <property type="match status" value="1"/>
</dbReference>
<keyword evidence="1 4" id="KW-0489">Methyltransferase</keyword>
<feature type="domain" description="Methyltransferase" evidence="3">
    <location>
        <begin position="65"/>
        <end position="154"/>
    </location>
</feature>
<evidence type="ECO:0000313" key="5">
    <source>
        <dbReference type="Proteomes" id="UP000199361"/>
    </source>
</evidence>
<dbReference type="Proteomes" id="UP000199361">
    <property type="component" value="Unassembled WGS sequence"/>
</dbReference>
<dbReference type="InterPro" id="IPR051052">
    <property type="entry name" value="Diverse_substrate_MTase"/>
</dbReference>
<gene>
    <name evidence="4" type="ORF">SAMN05421811_106222</name>
</gene>
<sequence>MQGEGTGPLRRGPLSAQIHSRSDGFSFMEDDLFGGAAPYYAKYRPTYGSAAIEHLAGALGTGSRVLDLGCGPGTIAIPLASWVKTVLAVDPAEEMLAEGRRIAADIPRITWMRGDSTTLHALPPFDHVVMGRSFHWMDRRAVLAELDELLPPCGAMALIGPGRLSGEPWQPSAQPWQPVERRICEAFGLDINAAANCFHATEEHHHEVLATSPFSELESRTFTRRLMWDVEGLVGLQLSYSYSSPGVLGDRLPVFVEALRKALLADNPAGRWEQELTTEVLIARRPVRN</sequence>
<evidence type="ECO:0000313" key="4">
    <source>
        <dbReference type="EMBL" id="SEU14030.1"/>
    </source>
</evidence>
<dbReference type="InterPro" id="IPR029063">
    <property type="entry name" value="SAM-dependent_MTases_sf"/>
</dbReference>
<dbReference type="STRING" id="568860.SAMN05421811_106222"/>
<dbReference type="AlphaFoldDB" id="A0A1I0JTE3"/>